<evidence type="ECO:0000313" key="1">
    <source>
        <dbReference type="EMBL" id="ABQ60399.1"/>
    </source>
</evidence>
<accession>A0A0H3AQ83</accession>
<organism evidence="1 2">
    <name type="scientific">Brucella ovis (strain ATCC 25840 / 63/290 / NCTC 10512)</name>
    <dbReference type="NCBI Taxonomy" id="444178"/>
    <lineage>
        <taxon>Bacteria</taxon>
        <taxon>Pseudomonadati</taxon>
        <taxon>Pseudomonadota</taxon>
        <taxon>Alphaproteobacteria</taxon>
        <taxon>Hyphomicrobiales</taxon>
        <taxon>Brucellaceae</taxon>
        <taxon>Brucella/Ochrobactrum group</taxon>
        <taxon>Brucella</taxon>
    </lineage>
</organism>
<reference evidence="2" key="1">
    <citation type="journal article" date="2009" name="PLoS ONE">
        <title>Genome degradation in Brucella ovis corresponds with narrowing of its host range and tissue tropism.</title>
        <authorList>
            <person name="Tsolis R.M."/>
            <person name="Seshadri R."/>
            <person name="Santos R.L."/>
            <person name="Sangari F.J."/>
            <person name="Lobo J.M."/>
            <person name="de Jong M.F."/>
            <person name="Ren Q."/>
            <person name="Myers G."/>
            <person name="Brinkac L.M."/>
            <person name="Nelson W.C."/>
            <person name="Deboy R.T."/>
            <person name="Angiuoli S."/>
            <person name="Khouri H."/>
            <person name="Dimitrov G."/>
            <person name="Robinson J.R."/>
            <person name="Mulligan S."/>
            <person name="Walker R.L."/>
            <person name="Elzer P.E."/>
            <person name="Hassan K.A."/>
            <person name="Paulsen I.T."/>
        </authorList>
    </citation>
    <scope>NUCLEOTIDE SEQUENCE [LARGE SCALE GENOMIC DNA]</scope>
    <source>
        <strain evidence="2">ATCC 25840 / 63/290 / NCTC 10512</strain>
    </source>
</reference>
<gene>
    <name evidence="1" type="ordered locus">BOV_1162</name>
</gene>
<dbReference type="KEGG" id="bov:BOV_1162"/>
<sequence>MLAGAQKVTIIAALARSGRVNFLGIHISPYHTLRQENVMPET</sequence>
<proteinExistence type="predicted"/>
<evidence type="ECO:0000313" key="2">
    <source>
        <dbReference type="Proteomes" id="UP000006383"/>
    </source>
</evidence>
<dbReference type="AlphaFoldDB" id="A0A0H3AQ83"/>
<protein>
    <submittedName>
        <fullName evidence="1">Uncharacterized protein</fullName>
    </submittedName>
</protein>
<dbReference type="EMBL" id="CP000708">
    <property type="protein sequence ID" value="ABQ60399.1"/>
    <property type="molecule type" value="Genomic_DNA"/>
</dbReference>
<dbReference type="HOGENOM" id="CLU_3248213_0_0_5"/>
<dbReference type="Proteomes" id="UP000006383">
    <property type="component" value="Chromosome I"/>
</dbReference>
<name>A0A0H3AQ83_BRUO2</name>
<keyword evidence="2" id="KW-1185">Reference proteome</keyword>